<evidence type="ECO:0000313" key="6">
    <source>
        <dbReference type="Proteomes" id="UP001451571"/>
    </source>
</evidence>
<name>A0ABZ3F1F1_9FIRM</name>
<comment type="pathway">
    <text evidence="3">Amino-sugar metabolism; N-acetylneuraminate degradation; D-fructose 6-phosphate from N-acetylneuraminate: step 5/5.</text>
</comment>
<feature type="active site" description="Proton acceptor; for enolization step" evidence="3">
    <location>
        <position position="67"/>
    </location>
</feature>
<gene>
    <name evidence="3 5" type="primary">nagB</name>
    <name evidence="5" type="ORF">V6984_08165</name>
</gene>
<dbReference type="SUPFAM" id="SSF100950">
    <property type="entry name" value="NagB/RpiA/CoA transferase-like"/>
    <property type="match status" value="1"/>
</dbReference>
<evidence type="ECO:0000256" key="1">
    <source>
        <dbReference type="ARBA" id="ARBA00022801"/>
    </source>
</evidence>
<organism evidence="5 6">
    <name type="scientific">Kineothrix sedimenti</name>
    <dbReference type="NCBI Taxonomy" id="3123317"/>
    <lineage>
        <taxon>Bacteria</taxon>
        <taxon>Bacillati</taxon>
        <taxon>Bacillota</taxon>
        <taxon>Clostridia</taxon>
        <taxon>Lachnospirales</taxon>
        <taxon>Lachnospiraceae</taxon>
        <taxon>Kineothrix</taxon>
    </lineage>
</organism>
<sequence>MRIYKEKDYESVSRKAANLISAQVISKPDSILGLATGTSPLGAYHQLAEWCTKKDVDFSRVISVNLDEYVGLSPDNSESYHYFMEKNFFSKVNIAMENTHVPNGHVSDLEEACKAYDSLIQDLGGIDLQLLGIGSNGHIGFNEPGKSFLLDTHIVQLTESTIKANSRLFSRIDDVPRRAITMGIRNIFQAAKIVLIATGQNKADALYRSFMEPITPEVPASILQLHTNVSIVADEEALKRIPDEYCF</sequence>
<dbReference type="InterPro" id="IPR037171">
    <property type="entry name" value="NagB/RpiA_transferase-like"/>
</dbReference>
<dbReference type="EMBL" id="CP146256">
    <property type="protein sequence ID" value="XAH76389.1"/>
    <property type="molecule type" value="Genomic_DNA"/>
</dbReference>
<comment type="caution">
    <text evidence="3">Lacks conserved residue(s) required for the propagation of feature annotation.</text>
</comment>
<protein>
    <recommendedName>
        <fullName evidence="3">Glucosamine-6-phosphate deaminase</fullName>
        <ecNumber evidence="3">3.5.99.6</ecNumber>
    </recommendedName>
    <alternativeName>
        <fullName evidence="3">GlcN6P deaminase</fullName>
        <shortName evidence="3">GNPDA</shortName>
    </alternativeName>
    <alternativeName>
        <fullName evidence="3">Glucosamine-6-phosphate isomerase</fullName>
    </alternativeName>
</protein>
<dbReference type="PROSITE" id="PS01161">
    <property type="entry name" value="GLC_GALNAC_ISOMERASE"/>
    <property type="match status" value="1"/>
</dbReference>
<keyword evidence="2 3" id="KW-0119">Carbohydrate metabolism</keyword>
<dbReference type="Gene3D" id="3.40.50.1360">
    <property type="match status" value="1"/>
</dbReference>
<dbReference type="CDD" id="cd01399">
    <property type="entry name" value="GlcN6P_deaminase"/>
    <property type="match status" value="1"/>
</dbReference>
<feature type="active site" description="For ring-opening step" evidence="3">
    <location>
        <position position="143"/>
    </location>
</feature>
<feature type="domain" description="Glucosamine/galactosamine-6-phosphate isomerase" evidence="4">
    <location>
        <begin position="11"/>
        <end position="225"/>
    </location>
</feature>
<dbReference type="NCBIfam" id="TIGR00502">
    <property type="entry name" value="nagB"/>
    <property type="match status" value="1"/>
</dbReference>
<evidence type="ECO:0000256" key="3">
    <source>
        <dbReference type="HAMAP-Rule" id="MF_01241"/>
    </source>
</evidence>
<comment type="similarity">
    <text evidence="3">Belongs to the glucosamine/galactosamine-6-phosphate isomerase family. NagB subfamily.</text>
</comment>
<keyword evidence="6" id="KW-1185">Reference proteome</keyword>
<comment type="catalytic activity">
    <reaction evidence="3">
        <text>alpha-D-glucosamine 6-phosphate + H2O = beta-D-fructose 6-phosphate + NH4(+)</text>
        <dbReference type="Rhea" id="RHEA:12172"/>
        <dbReference type="ChEBI" id="CHEBI:15377"/>
        <dbReference type="ChEBI" id="CHEBI:28938"/>
        <dbReference type="ChEBI" id="CHEBI:57634"/>
        <dbReference type="ChEBI" id="CHEBI:75989"/>
        <dbReference type="EC" id="3.5.99.6"/>
    </reaction>
</comment>
<dbReference type="InterPro" id="IPR006148">
    <property type="entry name" value="Glc/Gal-6P_isomerase"/>
</dbReference>
<comment type="function">
    <text evidence="3">Catalyzes the reversible isomerization-deamination of glucosamine 6-phosphate (GlcN6P) to form fructose 6-phosphate (Fru6P) and ammonium ion.</text>
</comment>
<dbReference type="Proteomes" id="UP001451571">
    <property type="component" value="Chromosome"/>
</dbReference>
<dbReference type="PANTHER" id="PTHR11280:SF5">
    <property type="entry name" value="GLUCOSAMINE-6-PHOSPHATE ISOMERASE"/>
    <property type="match status" value="1"/>
</dbReference>
<evidence type="ECO:0000259" key="4">
    <source>
        <dbReference type="Pfam" id="PF01182"/>
    </source>
</evidence>
<keyword evidence="1 3" id="KW-0378">Hydrolase</keyword>
<dbReference type="InterPro" id="IPR004547">
    <property type="entry name" value="Glucosamine6P_isomerase"/>
</dbReference>
<dbReference type="Pfam" id="PF01182">
    <property type="entry name" value="Glucosamine_iso"/>
    <property type="match status" value="1"/>
</dbReference>
<dbReference type="RefSeq" id="WP_342759969.1">
    <property type="nucleotide sequence ID" value="NZ_CP146256.1"/>
</dbReference>
<proteinExistence type="inferred from homology"/>
<dbReference type="PANTHER" id="PTHR11280">
    <property type="entry name" value="GLUCOSAMINE-6-PHOSPHATE ISOMERASE"/>
    <property type="match status" value="1"/>
</dbReference>
<accession>A0ABZ3F1F1</accession>
<feature type="active site" description="For ring-opening step" evidence="3">
    <location>
        <position position="136"/>
    </location>
</feature>
<evidence type="ECO:0000256" key="2">
    <source>
        <dbReference type="ARBA" id="ARBA00023277"/>
    </source>
</evidence>
<dbReference type="EC" id="3.5.99.6" evidence="3"/>
<feature type="active site" description="Proton acceptor; for ring-opening step" evidence="3">
    <location>
        <position position="138"/>
    </location>
</feature>
<evidence type="ECO:0000313" key="5">
    <source>
        <dbReference type="EMBL" id="XAH76389.1"/>
    </source>
</evidence>
<reference evidence="5 6" key="1">
    <citation type="submission" date="2024-02" db="EMBL/GenBank/DDBJ databases">
        <title>Bacterial strain from lacustrine sediment.</title>
        <authorList>
            <person name="Petit C."/>
            <person name="Fadhlaoui K."/>
        </authorList>
    </citation>
    <scope>NUCLEOTIDE SEQUENCE [LARGE SCALE GENOMIC DNA]</scope>
    <source>
        <strain evidence="5 6">IPX-CK</strain>
    </source>
</reference>
<dbReference type="GO" id="GO:0004342">
    <property type="term" value="F:glucosamine-6-phosphate deaminase activity"/>
    <property type="evidence" value="ECO:0007669"/>
    <property type="project" value="UniProtKB-EC"/>
</dbReference>
<dbReference type="InterPro" id="IPR018321">
    <property type="entry name" value="Glucosamine6P_isomerase_CS"/>
</dbReference>
<dbReference type="HAMAP" id="MF_01241">
    <property type="entry name" value="GlcN6P_deamin"/>
    <property type="match status" value="1"/>
</dbReference>